<accession>A0A2N9J0N9</accession>
<protein>
    <submittedName>
        <fullName evidence="2">Uncharacterized protein</fullName>
    </submittedName>
</protein>
<feature type="region of interest" description="Disordered" evidence="1">
    <location>
        <begin position="81"/>
        <end position="114"/>
    </location>
</feature>
<dbReference type="AlphaFoldDB" id="A0A2N9J0N9"/>
<feature type="compositionally biased region" description="Basic and acidic residues" evidence="1">
    <location>
        <begin position="104"/>
        <end position="114"/>
    </location>
</feature>
<organism evidence="2">
    <name type="scientific">Fagus sylvatica</name>
    <name type="common">Beechnut</name>
    <dbReference type="NCBI Taxonomy" id="28930"/>
    <lineage>
        <taxon>Eukaryota</taxon>
        <taxon>Viridiplantae</taxon>
        <taxon>Streptophyta</taxon>
        <taxon>Embryophyta</taxon>
        <taxon>Tracheophyta</taxon>
        <taxon>Spermatophyta</taxon>
        <taxon>Magnoliopsida</taxon>
        <taxon>eudicotyledons</taxon>
        <taxon>Gunneridae</taxon>
        <taxon>Pentapetalae</taxon>
        <taxon>rosids</taxon>
        <taxon>fabids</taxon>
        <taxon>Fagales</taxon>
        <taxon>Fagaceae</taxon>
        <taxon>Fagus</taxon>
    </lineage>
</organism>
<proteinExistence type="predicted"/>
<gene>
    <name evidence="2" type="ORF">FSB_LOCUS57855</name>
</gene>
<reference evidence="2" key="1">
    <citation type="submission" date="2018-02" db="EMBL/GenBank/DDBJ databases">
        <authorList>
            <person name="Cohen D.B."/>
            <person name="Kent A.D."/>
        </authorList>
    </citation>
    <scope>NUCLEOTIDE SEQUENCE</scope>
</reference>
<feature type="region of interest" description="Disordered" evidence="1">
    <location>
        <begin position="1"/>
        <end position="57"/>
    </location>
</feature>
<name>A0A2N9J0N9_FAGSY</name>
<evidence type="ECO:0000313" key="2">
    <source>
        <dbReference type="EMBL" id="SPD29973.1"/>
    </source>
</evidence>
<feature type="compositionally biased region" description="Basic residues" evidence="1">
    <location>
        <begin position="87"/>
        <end position="96"/>
    </location>
</feature>
<feature type="compositionally biased region" description="Basic and acidic residues" evidence="1">
    <location>
        <begin position="35"/>
        <end position="57"/>
    </location>
</feature>
<sequence length="114" mass="13570">MEEVAVSGNERGGTRLPVLHNRRIQSEVQVPSGRRGRDEERFGGRTEGRKRSRSREPTFLREVRKKKRIEELEKELKLLKECDKKKDKQHRQRRTWSHLGSCESSHRFPDHNLD</sequence>
<evidence type="ECO:0000256" key="1">
    <source>
        <dbReference type="SAM" id="MobiDB-lite"/>
    </source>
</evidence>
<dbReference type="EMBL" id="OIVN01006294">
    <property type="protein sequence ID" value="SPD29973.1"/>
    <property type="molecule type" value="Genomic_DNA"/>
</dbReference>